<reference evidence="3 4" key="1">
    <citation type="submission" date="2018-12" db="EMBL/GenBank/DDBJ databases">
        <title>Genome sequence and assembly of Colletotrichum trifolii.</title>
        <authorList>
            <person name="Gan P."/>
            <person name="Shirasu K."/>
        </authorList>
    </citation>
    <scope>NUCLEOTIDE SEQUENCE [LARGE SCALE GENOMIC DNA]</scope>
    <source>
        <strain evidence="3 4">543-2</strain>
    </source>
</reference>
<gene>
    <name evidence="3" type="primary">THEM4</name>
    <name evidence="3" type="ORF">CTRI78_v007300</name>
</gene>
<keyword evidence="4" id="KW-1185">Reference proteome</keyword>
<dbReference type="Pfam" id="PF03061">
    <property type="entry name" value="4HBT"/>
    <property type="match status" value="1"/>
</dbReference>
<sequence>MKTQSPDVKHFLAIPWAAAHINAPNTVRETAGSRYPKESTEDELFAKTLHTDGTISAFLAFYTRPPPVVSAASEGEQRRRPQEGQEQQQQDQQLIREVKALLTLNSGVNGFPGVSHGGIVATILDETIGLVFPVNKANGLVSEGDYMTAYLNTTYLRPVRTPQTVLVVVEIIKVEGRKFWIEGRIEDEKGDVLAKAESLYVRLREKL</sequence>
<feature type="domain" description="Thioesterase" evidence="2">
    <location>
        <begin position="113"/>
        <end position="193"/>
    </location>
</feature>
<feature type="region of interest" description="Disordered" evidence="1">
    <location>
        <begin position="69"/>
        <end position="92"/>
    </location>
</feature>
<dbReference type="AlphaFoldDB" id="A0A4V3HVD9"/>
<comment type="caution">
    <text evidence="3">The sequence shown here is derived from an EMBL/GenBank/DDBJ whole genome shotgun (WGS) entry which is preliminary data.</text>
</comment>
<evidence type="ECO:0000313" key="3">
    <source>
        <dbReference type="EMBL" id="TDZ51823.1"/>
    </source>
</evidence>
<dbReference type="EMBL" id="RYZW01000076">
    <property type="protein sequence ID" value="TDZ51823.1"/>
    <property type="molecule type" value="Genomic_DNA"/>
</dbReference>
<dbReference type="InterPro" id="IPR029069">
    <property type="entry name" value="HotDog_dom_sf"/>
</dbReference>
<name>A0A4V3HVD9_COLTR</name>
<evidence type="ECO:0000259" key="2">
    <source>
        <dbReference type="Pfam" id="PF03061"/>
    </source>
</evidence>
<evidence type="ECO:0000313" key="4">
    <source>
        <dbReference type="Proteomes" id="UP000295703"/>
    </source>
</evidence>
<dbReference type="STRING" id="5466.A0A4V3HVD9"/>
<dbReference type="Gene3D" id="3.10.129.10">
    <property type="entry name" value="Hotdog Thioesterase"/>
    <property type="match status" value="1"/>
</dbReference>
<dbReference type="InterPro" id="IPR006683">
    <property type="entry name" value="Thioestr_dom"/>
</dbReference>
<dbReference type="Proteomes" id="UP000295703">
    <property type="component" value="Unassembled WGS sequence"/>
</dbReference>
<dbReference type="SUPFAM" id="SSF54637">
    <property type="entry name" value="Thioesterase/thiol ester dehydrase-isomerase"/>
    <property type="match status" value="1"/>
</dbReference>
<evidence type="ECO:0000256" key="1">
    <source>
        <dbReference type="SAM" id="MobiDB-lite"/>
    </source>
</evidence>
<protein>
    <submittedName>
        <fullName evidence="3">Acyl-coenzyme A thioesterase THEM4</fullName>
    </submittedName>
</protein>
<organism evidence="3 4">
    <name type="scientific">Colletotrichum trifolii</name>
    <dbReference type="NCBI Taxonomy" id="5466"/>
    <lineage>
        <taxon>Eukaryota</taxon>
        <taxon>Fungi</taxon>
        <taxon>Dikarya</taxon>
        <taxon>Ascomycota</taxon>
        <taxon>Pezizomycotina</taxon>
        <taxon>Sordariomycetes</taxon>
        <taxon>Hypocreomycetidae</taxon>
        <taxon>Glomerellales</taxon>
        <taxon>Glomerellaceae</taxon>
        <taxon>Colletotrichum</taxon>
        <taxon>Colletotrichum orbiculare species complex</taxon>
    </lineage>
</organism>
<dbReference type="PANTHER" id="PTHR47260">
    <property type="entry name" value="UPF0644 PROTEIN PB2B4.06"/>
    <property type="match status" value="1"/>
</dbReference>
<dbReference type="CDD" id="cd03443">
    <property type="entry name" value="PaaI_thioesterase"/>
    <property type="match status" value="1"/>
</dbReference>
<accession>A0A4V3HVD9</accession>
<proteinExistence type="predicted"/>
<dbReference type="InterPro" id="IPR052061">
    <property type="entry name" value="PTE-AB_protein"/>
</dbReference>
<dbReference type="PANTHER" id="PTHR47260:SF6">
    <property type="entry name" value="THIOESTERASE DOMAIN-CONTAINING PROTEIN"/>
    <property type="match status" value="1"/>
</dbReference>